<reference evidence="2" key="2">
    <citation type="submission" date="2020-09" db="EMBL/GenBank/DDBJ databases">
        <authorList>
            <person name="Sun Q."/>
            <person name="Kim S."/>
        </authorList>
    </citation>
    <scope>NUCLEOTIDE SEQUENCE</scope>
    <source>
        <strain evidence="2">KCTC 12710</strain>
    </source>
</reference>
<evidence type="ECO:0000256" key="1">
    <source>
        <dbReference type="SAM" id="SignalP"/>
    </source>
</evidence>
<dbReference type="Proteomes" id="UP000636004">
    <property type="component" value="Unassembled WGS sequence"/>
</dbReference>
<dbReference type="EMBL" id="BMWZ01000011">
    <property type="protein sequence ID" value="GGZ93270.1"/>
    <property type="molecule type" value="Genomic_DNA"/>
</dbReference>
<reference evidence="2" key="1">
    <citation type="journal article" date="2014" name="Int. J. Syst. Evol. Microbiol.">
        <title>Complete genome sequence of Corynebacterium casei LMG S-19264T (=DSM 44701T), isolated from a smear-ripened cheese.</title>
        <authorList>
            <consortium name="US DOE Joint Genome Institute (JGI-PGF)"/>
            <person name="Walter F."/>
            <person name="Albersmeier A."/>
            <person name="Kalinowski J."/>
            <person name="Ruckert C."/>
        </authorList>
    </citation>
    <scope>NUCLEOTIDE SEQUENCE</scope>
    <source>
        <strain evidence="2">KCTC 12710</strain>
    </source>
</reference>
<keyword evidence="3" id="KW-1185">Reference proteome</keyword>
<protein>
    <recommendedName>
        <fullName evidence="4">Nicotinate-nucleotide adenylyltransferase</fullName>
    </recommendedName>
</protein>
<dbReference type="AlphaFoldDB" id="A0A918RCX2"/>
<feature type="signal peptide" evidence="1">
    <location>
        <begin position="1"/>
        <end position="21"/>
    </location>
</feature>
<organism evidence="2 3">
    <name type="scientific">Algibacter mikhailovii</name>
    <dbReference type="NCBI Taxonomy" id="425498"/>
    <lineage>
        <taxon>Bacteria</taxon>
        <taxon>Pseudomonadati</taxon>
        <taxon>Bacteroidota</taxon>
        <taxon>Flavobacteriia</taxon>
        <taxon>Flavobacteriales</taxon>
        <taxon>Flavobacteriaceae</taxon>
        <taxon>Algibacter</taxon>
    </lineage>
</organism>
<accession>A0A918RCX2</accession>
<dbReference type="RefSeq" id="WP_189362706.1">
    <property type="nucleotide sequence ID" value="NZ_BMWZ01000011.1"/>
</dbReference>
<evidence type="ECO:0000313" key="3">
    <source>
        <dbReference type="Proteomes" id="UP000636004"/>
    </source>
</evidence>
<feature type="chain" id="PRO_5037931455" description="Nicotinate-nucleotide adenylyltransferase" evidence="1">
    <location>
        <begin position="22"/>
        <end position="177"/>
    </location>
</feature>
<gene>
    <name evidence="2" type="ORF">GCM10007028_34640</name>
</gene>
<keyword evidence="1" id="KW-0732">Signal</keyword>
<comment type="caution">
    <text evidence="2">The sequence shown here is derived from an EMBL/GenBank/DDBJ whole genome shotgun (WGS) entry which is preliminary data.</text>
</comment>
<proteinExistence type="predicted"/>
<name>A0A918RCX2_9FLAO</name>
<evidence type="ECO:0008006" key="4">
    <source>
        <dbReference type="Google" id="ProtNLM"/>
    </source>
</evidence>
<evidence type="ECO:0000313" key="2">
    <source>
        <dbReference type="EMBL" id="GGZ93270.1"/>
    </source>
</evidence>
<sequence length="177" mass="20438">MKTSFFTLACVCLLNISNAQHNDLALLNENTLYHFKPSTLKKEASSMPSFHYFKTVYNTNTLAVVHKLEKEILSYNIKESRIYDNSEAASYQIKLKQQQAKALVTFNNQGTILSSKEVYQNVRVPYKLRLHIAKSYPEWALEKSTLKVSYNTISGLNKTYIITIKRKAHKKKLRLTV</sequence>